<keyword evidence="6" id="KW-1185">Reference proteome</keyword>
<feature type="compositionally biased region" description="Basic and acidic residues" evidence="3">
    <location>
        <begin position="464"/>
        <end position="473"/>
    </location>
</feature>
<protein>
    <submittedName>
        <fullName evidence="5">Putative RNA-binding protein</fullName>
    </submittedName>
</protein>
<dbReference type="OrthoDB" id="48651at2759"/>
<dbReference type="Pfam" id="PF00076">
    <property type="entry name" value="RRM_1"/>
    <property type="match status" value="1"/>
</dbReference>
<feature type="compositionally biased region" description="Low complexity" evidence="3">
    <location>
        <begin position="300"/>
        <end position="321"/>
    </location>
</feature>
<feature type="compositionally biased region" description="Basic and acidic residues" evidence="3">
    <location>
        <begin position="236"/>
        <end position="245"/>
    </location>
</feature>
<dbReference type="Proteomes" id="UP000053831">
    <property type="component" value="Unassembled WGS sequence"/>
</dbReference>
<dbReference type="PANTHER" id="PTHR23236:SF11">
    <property type="entry name" value="EUKARYOTIC TRANSLATION INITIATION FACTOR 4H"/>
    <property type="match status" value="1"/>
</dbReference>
<dbReference type="InterPro" id="IPR012677">
    <property type="entry name" value="Nucleotide-bd_a/b_plait_sf"/>
</dbReference>
<dbReference type="SUPFAM" id="SSF54928">
    <property type="entry name" value="RNA-binding domain, RBD"/>
    <property type="match status" value="1"/>
</dbReference>
<dbReference type="GO" id="GO:0003723">
    <property type="term" value="F:RNA binding"/>
    <property type="evidence" value="ECO:0007669"/>
    <property type="project" value="UniProtKB-UniRule"/>
</dbReference>
<dbReference type="AlphaFoldDB" id="A0A0M8MZB5"/>
<feature type="compositionally biased region" description="Basic and acidic residues" evidence="3">
    <location>
        <begin position="183"/>
        <end position="208"/>
    </location>
</feature>
<feature type="compositionally biased region" description="Polar residues" evidence="3">
    <location>
        <begin position="484"/>
        <end position="496"/>
    </location>
</feature>
<feature type="region of interest" description="Disordered" evidence="3">
    <location>
        <begin position="405"/>
        <end position="571"/>
    </location>
</feature>
<feature type="compositionally biased region" description="Basic and acidic residues" evidence="3">
    <location>
        <begin position="354"/>
        <end position="389"/>
    </location>
</feature>
<feature type="compositionally biased region" description="Basic and acidic residues" evidence="3">
    <location>
        <begin position="253"/>
        <end position="289"/>
    </location>
</feature>
<reference evidence="5 6" key="1">
    <citation type="submission" date="2015-07" db="EMBL/GenBank/DDBJ databases">
        <title>The genome of the fungus Escovopsis weberi, a specialized disease agent of ant agriculture.</title>
        <authorList>
            <person name="de Man T.J."/>
            <person name="Stajich J.E."/>
            <person name="Kubicek C.P."/>
            <person name="Chenthamara K."/>
            <person name="Atanasova L."/>
            <person name="Druzhinina I.S."/>
            <person name="Birnbaum S."/>
            <person name="Barribeau S.M."/>
            <person name="Teiling C."/>
            <person name="Suen G."/>
            <person name="Currie C."/>
            <person name="Gerardo N.M."/>
        </authorList>
    </citation>
    <scope>NUCLEOTIDE SEQUENCE [LARGE SCALE GENOMIC DNA]</scope>
</reference>
<feature type="compositionally biased region" description="Polar residues" evidence="3">
    <location>
        <begin position="328"/>
        <end position="341"/>
    </location>
</feature>
<sequence>MSLGDFLTDSFGGGSSWADEVEETYVPTGTQQLPPPREGSRLNAASSWQDRGYSVRESVPSKLPEKPPFTAHLGNLSYDATNDSVAAFFEGCEVVSVRIIEDREMMRPKGFGYVEFGNLEGLKKALTLDGESFEGRMIKIKVADPPRGGDGRAESSRDLSDWSRKGPLPDLPGRSGPRQAPDFGERRPPRDPAAESRPMRELNWERRGPLSPLAQEPVSSPRDSSRSRPATGGMGERSDSFRGNRADPAAWGEGREDRPRREFQERPERPERVPTAADKDMRWRDRMRPDAAVQSPVASEAPETPTSPAVPAAPAGRPRLALTKRTVTESTDVAPTPSDSKASPFGAARPIDTAAREKEIAEKRQQVLQEKREADEKAKEEKRLAKEAAAKEAAVAEAAAAEAAAKEAAAAAEAAAAKAEAEAEAAAAAKPAPVEAVAAAEVKAEAEKTEIAKQNGAEQKLPFRNREPKESRDPAQQAPKSRATESGNWRSASNEQRNNRGPPGGPRGGRNGGGHSGRGGPRNDNRTPRSNGASGQEPAAAAVESEAGTVDEDGWTTVPNKKGRAGRPLMS</sequence>
<dbReference type="SMART" id="SM00360">
    <property type="entry name" value="RRM"/>
    <property type="match status" value="1"/>
</dbReference>
<feature type="compositionally biased region" description="Basic and acidic residues" evidence="3">
    <location>
        <begin position="442"/>
        <end position="451"/>
    </location>
</feature>
<organism evidence="5 6">
    <name type="scientific">Escovopsis weberi</name>
    <dbReference type="NCBI Taxonomy" id="150374"/>
    <lineage>
        <taxon>Eukaryota</taxon>
        <taxon>Fungi</taxon>
        <taxon>Dikarya</taxon>
        <taxon>Ascomycota</taxon>
        <taxon>Pezizomycotina</taxon>
        <taxon>Sordariomycetes</taxon>
        <taxon>Hypocreomycetidae</taxon>
        <taxon>Hypocreales</taxon>
        <taxon>Hypocreaceae</taxon>
        <taxon>Escovopsis</taxon>
    </lineage>
</organism>
<feature type="domain" description="RRM" evidence="4">
    <location>
        <begin position="69"/>
        <end position="145"/>
    </location>
</feature>
<feature type="region of interest" description="Disordered" evidence="3">
    <location>
        <begin position="1"/>
        <end position="47"/>
    </location>
</feature>
<evidence type="ECO:0000259" key="4">
    <source>
        <dbReference type="PROSITE" id="PS50102"/>
    </source>
</evidence>
<keyword evidence="1 2" id="KW-0694">RNA-binding</keyword>
<dbReference type="InterPro" id="IPR000504">
    <property type="entry name" value="RRM_dom"/>
</dbReference>
<dbReference type="PROSITE" id="PS50102">
    <property type="entry name" value="RRM"/>
    <property type="match status" value="1"/>
</dbReference>
<dbReference type="GO" id="GO:0005730">
    <property type="term" value="C:nucleolus"/>
    <property type="evidence" value="ECO:0007669"/>
    <property type="project" value="TreeGrafter"/>
</dbReference>
<evidence type="ECO:0000313" key="5">
    <source>
        <dbReference type="EMBL" id="KOS16770.1"/>
    </source>
</evidence>
<comment type="caution">
    <text evidence="5">The sequence shown here is derived from an EMBL/GenBank/DDBJ whole genome shotgun (WGS) entry which is preliminary data.</text>
</comment>
<evidence type="ECO:0000256" key="3">
    <source>
        <dbReference type="SAM" id="MobiDB-lite"/>
    </source>
</evidence>
<feature type="compositionally biased region" description="Gly residues" evidence="3">
    <location>
        <begin position="506"/>
        <end position="520"/>
    </location>
</feature>
<feature type="compositionally biased region" description="Low complexity" evidence="3">
    <location>
        <begin position="405"/>
        <end position="441"/>
    </location>
</feature>
<feature type="compositionally biased region" description="Basic and acidic residues" evidence="3">
    <location>
        <begin position="140"/>
        <end position="164"/>
    </location>
</feature>
<feature type="region of interest" description="Disordered" evidence="3">
    <location>
        <begin position="140"/>
        <end position="389"/>
    </location>
</feature>
<accession>A0A0M8MZB5</accession>
<dbReference type="EMBL" id="LGSR01000029">
    <property type="protein sequence ID" value="KOS16770.1"/>
    <property type="molecule type" value="Genomic_DNA"/>
</dbReference>
<proteinExistence type="predicted"/>
<evidence type="ECO:0000313" key="6">
    <source>
        <dbReference type="Proteomes" id="UP000053831"/>
    </source>
</evidence>
<evidence type="ECO:0000256" key="2">
    <source>
        <dbReference type="PROSITE-ProRule" id="PRU00176"/>
    </source>
</evidence>
<dbReference type="InterPro" id="IPR035979">
    <property type="entry name" value="RBD_domain_sf"/>
</dbReference>
<dbReference type="STRING" id="150374.A0A0M8MZB5"/>
<dbReference type="PANTHER" id="PTHR23236">
    <property type="entry name" value="EUKARYOTIC TRANSLATION INITIATION FACTOR 4B/4H"/>
    <property type="match status" value="1"/>
</dbReference>
<dbReference type="Gene3D" id="3.30.70.330">
    <property type="match status" value="1"/>
</dbReference>
<gene>
    <name evidence="5" type="ORF">ESCO_004651</name>
</gene>
<name>A0A0M8MZB5_ESCWE</name>
<evidence type="ECO:0000256" key="1">
    <source>
        <dbReference type="ARBA" id="ARBA00022884"/>
    </source>
</evidence>